<dbReference type="EMBL" id="MU273741">
    <property type="protein sequence ID" value="KAI0028577.1"/>
    <property type="molecule type" value="Genomic_DNA"/>
</dbReference>
<organism evidence="1 2">
    <name type="scientific">Vararia minispora EC-137</name>
    <dbReference type="NCBI Taxonomy" id="1314806"/>
    <lineage>
        <taxon>Eukaryota</taxon>
        <taxon>Fungi</taxon>
        <taxon>Dikarya</taxon>
        <taxon>Basidiomycota</taxon>
        <taxon>Agaricomycotina</taxon>
        <taxon>Agaricomycetes</taxon>
        <taxon>Russulales</taxon>
        <taxon>Lachnocladiaceae</taxon>
        <taxon>Vararia</taxon>
    </lineage>
</organism>
<reference evidence="1" key="1">
    <citation type="submission" date="2021-02" db="EMBL/GenBank/DDBJ databases">
        <authorList>
            <consortium name="DOE Joint Genome Institute"/>
            <person name="Ahrendt S."/>
            <person name="Looney B.P."/>
            <person name="Miyauchi S."/>
            <person name="Morin E."/>
            <person name="Drula E."/>
            <person name="Courty P.E."/>
            <person name="Chicoki N."/>
            <person name="Fauchery L."/>
            <person name="Kohler A."/>
            <person name="Kuo A."/>
            <person name="Labutti K."/>
            <person name="Pangilinan J."/>
            <person name="Lipzen A."/>
            <person name="Riley R."/>
            <person name="Andreopoulos W."/>
            <person name="He G."/>
            <person name="Johnson J."/>
            <person name="Barry K.W."/>
            <person name="Grigoriev I.V."/>
            <person name="Nagy L."/>
            <person name="Hibbett D."/>
            <person name="Henrissat B."/>
            <person name="Matheny P.B."/>
            <person name="Labbe J."/>
            <person name="Martin F."/>
        </authorList>
    </citation>
    <scope>NUCLEOTIDE SEQUENCE</scope>
    <source>
        <strain evidence="1">EC-137</strain>
    </source>
</reference>
<sequence length="124" mass="13670">MAPTAQAAEIPDPQPRPGNKPQPIGNIPFIVLFTTTTLCVLLKAWTGYEGAIRLSQDEGPSAASFLEDENLDDVEPVVVDELSLQSHADARDWQQAQEDRHWKPTAPTAQDIADALPREDRARE</sequence>
<evidence type="ECO:0000313" key="1">
    <source>
        <dbReference type="EMBL" id="KAI0028577.1"/>
    </source>
</evidence>
<protein>
    <submittedName>
        <fullName evidence="1">Uncharacterized protein</fullName>
    </submittedName>
</protein>
<dbReference type="Proteomes" id="UP000814128">
    <property type="component" value="Unassembled WGS sequence"/>
</dbReference>
<proteinExistence type="predicted"/>
<reference evidence="1" key="2">
    <citation type="journal article" date="2022" name="New Phytol.">
        <title>Evolutionary transition to the ectomycorrhizal habit in the genomes of a hyperdiverse lineage of mushroom-forming fungi.</title>
        <authorList>
            <person name="Looney B."/>
            <person name="Miyauchi S."/>
            <person name="Morin E."/>
            <person name="Drula E."/>
            <person name="Courty P.E."/>
            <person name="Kohler A."/>
            <person name="Kuo A."/>
            <person name="LaButti K."/>
            <person name="Pangilinan J."/>
            <person name="Lipzen A."/>
            <person name="Riley R."/>
            <person name="Andreopoulos W."/>
            <person name="He G."/>
            <person name="Johnson J."/>
            <person name="Nolan M."/>
            <person name="Tritt A."/>
            <person name="Barry K.W."/>
            <person name="Grigoriev I.V."/>
            <person name="Nagy L.G."/>
            <person name="Hibbett D."/>
            <person name="Henrissat B."/>
            <person name="Matheny P.B."/>
            <person name="Labbe J."/>
            <person name="Martin F.M."/>
        </authorList>
    </citation>
    <scope>NUCLEOTIDE SEQUENCE</scope>
    <source>
        <strain evidence="1">EC-137</strain>
    </source>
</reference>
<gene>
    <name evidence="1" type="ORF">K488DRAFT_73665</name>
</gene>
<keyword evidence="2" id="KW-1185">Reference proteome</keyword>
<accession>A0ACB8QA51</accession>
<comment type="caution">
    <text evidence="1">The sequence shown here is derived from an EMBL/GenBank/DDBJ whole genome shotgun (WGS) entry which is preliminary data.</text>
</comment>
<name>A0ACB8QA51_9AGAM</name>
<evidence type="ECO:0000313" key="2">
    <source>
        <dbReference type="Proteomes" id="UP000814128"/>
    </source>
</evidence>